<gene>
    <name evidence="2" type="ORF">SLA_5892</name>
</gene>
<evidence type="ECO:0000313" key="3">
    <source>
        <dbReference type="Proteomes" id="UP000217676"/>
    </source>
</evidence>
<proteinExistence type="predicted"/>
<reference evidence="2 3" key="1">
    <citation type="journal article" date="2016" name="Genome Announc.">
        <title>Complete Genome Sequence of Thiostrepton-Producing Streptomyces laurentii ATCC 31255.</title>
        <authorList>
            <person name="Doi K."/>
            <person name="Fujino Y."/>
            <person name="Nagayoshi Y."/>
            <person name="Ohshima T."/>
            <person name="Ogata S."/>
        </authorList>
    </citation>
    <scope>NUCLEOTIDE SEQUENCE [LARGE SCALE GENOMIC DNA]</scope>
    <source>
        <strain evidence="2 3">ATCC 31255</strain>
    </source>
</reference>
<name>A0A160P6W7_STRLU</name>
<keyword evidence="3" id="KW-1185">Reference proteome</keyword>
<dbReference type="KEGG" id="slau:SLA_5892"/>
<feature type="region of interest" description="Disordered" evidence="1">
    <location>
        <begin position="174"/>
        <end position="198"/>
    </location>
</feature>
<evidence type="ECO:0000313" key="2">
    <source>
        <dbReference type="EMBL" id="BAU86761.1"/>
    </source>
</evidence>
<dbReference type="Pfam" id="PF17963">
    <property type="entry name" value="Big_9"/>
    <property type="match status" value="1"/>
</dbReference>
<organism evidence="2 3">
    <name type="scientific">Streptomyces laurentii</name>
    <dbReference type="NCBI Taxonomy" id="39478"/>
    <lineage>
        <taxon>Bacteria</taxon>
        <taxon>Bacillati</taxon>
        <taxon>Actinomycetota</taxon>
        <taxon>Actinomycetes</taxon>
        <taxon>Kitasatosporales</taxon>
        <taxon>Streptomycetaceae</taxon>
        <taxon>Streptomyces</taxon>
    </lineage>
</organism>
<dbReference type="EMBL" id="AP017424">
    <property type="protein sequence ID" value="BAU86761.1"/>
    <property type="molecule type" value="Genomic_DNA"/>
</dbReference>
<accession>A0A160P6W7</accession>
<sequence length="272" mass="29292">MNHLLCAGRAVGTEEHSPGVTHAALYSSVAPFSGVAPGDVVQLALSVAVENAPFGYAYVQEKYFADAAEILAIQDVEYFPKQRWYRVRAEPGQNGVGFLSVRVKQPKKKEPRLRPHIAVAVPGRESRKMVRTASLRDRSLLIRTMFAPGLRIVTAPGVPGMADALGTLATLAPGSRPVSVSQPRSGTAGLGQDGRIGYEPRPGFTGYDRFEYTVATPDGGQVTAPVNVYVGALDDRPGVFPEHQLTTDFQPWQWSELTGAMPWPGPVTPQNG</sequence>
<dbReference type="Proteomes" id="UP000217676">
    <property type="component" value="Chromosome"/>
</dbReference>
<evidence type="ECO:0000256" key="1">
    <source>
        <dbReference type="SAM" id="MobiDB-lite"/>
    </source>
</evidence>
<dbReference type="Gene3D" id="2.60.40.3440">
    <property type="match status" value="1"/>
</dbReference>
<dbReference type="AlphaFoldDB" id="A0A160P6W7"/>
<protein>
    <submittedName>
        <fullName evidence="2">Outer membrane adhesin like protein</fullName>
    </submittedName>
</protein>